<gene>
    <name evidence="1" type="ORF">L3Q82_018821</name>
</gene>
<feature type="non-terminal residue" evidence="1">
    <location>
        <position position="1835"/>
    </location>
</feature>
<reference evidence="1" key="1">
    <citation type="submission" date="2022-04" db="EMBL/GenBank/DDBJ databases">
        <title>Jade perch genome.</title>
        <authorList>
            <person name="Chao B."/>
        </authorList>
    </citation>
    <scope>NUCLEOTIDE SEQUENCE</scope>
    <source>
        <strain evidence="1">CB-2022</strain>
    </source>
</reference>
<proteinExistence type="predicted"/>
<evidence type="ECO:0000313" key="2">
    <source>
        <dbReference type="Proteomes" id="UP000831701"/>
    </source>
</evidence>
<organism evidence="1 2">
    <name type="scientific">Scortum barcoo</name>
    <name type="common">barcoo grunter</name>
    <dbReference type="NCBI Taxonomy" id="214431"/>
    <lineage>
        <taxon>Eukaryota</taxon>
        <taxon>Metazoa</taxon>
        <taxon>Chordata</taxon>
        <taxon>Craniata</taxon>
        <taxon>Vertebrata</taxon>
        <taxon>Euteleostomi</taxon>
        <taxon>Actinopterygii</taxon>
        <taxon>Neopterygii</taxon>
        <taxon>Teleostei</taxon>
        <taxon>Neoteleostei</taxon>
        <taxon>Acanthomorphata</taxon>
        <taxon>Eupercaria</taxon>
        <taxon>Centrarchiformes</taxon>
        <taxon>Terapontoidei</taxon>
        <taxon>Terapontidae</taxon>
        <taxon>Scortum</taxon>
    </lineage>
</organism>
<dbReference type="EMBL" id="CM041552">
    <property type="protein sequence ID" value="KAI3354288.1"/>
    <property type="molecule type" value="Genomic_DNA"/>
</dbReference>
<accession>A0ACB8VFC9</accession>
<feature type="non-terminal residue" evidence="1">
    <location>
        <position position="1"/>
    </location>
</feature>
<name>A0ACB8VFC9_9TELE</name>
<keyword evidence="2" id="KW-1185">Reference proteome</keyword>
<protein>
    <submittedName>
        <fullName evidence="1">Uncharacterized protein</fullName>
    </submittedName>
</protein>
<dbReference type="Proteomes" id="UP000831701">
    <property type="component" value="Chromosome 22"/>
</dbReference>
<evidence type="ECO:0000313" key="1">
    <source>
        <dbReference type="EMBL" id="KAI3354288.1"/>
    </source>
</evidence>
<comment type="caution">
    <text evidence="1">The sequence shown here is derived from an EMBL/GenBank/DDBJ whole genome shotgun (WGS) entry which is preliminary data.</text>
</comment>
<sequence>PPTAAVLSSEAHISIGQLQPHQGQSAPQISQSSSSSFDMTSGQQHSFKLSEQTAHLDALHAPVDDNEQRSVQALMASMSPEAKSDQSPLSSMSPLLNLMLLGGDSLPGTYSMTGLTRSASEKDILRAKSDTEYANSGSGHAVSLLGTADGMNQTEEGDSEQKMMTMAVKRSDVVTKQMAENSEEKNNPPFTVQATGRSKPTEKPAVKTISGNNHNDLFSVDGDDEANNTAKTTLENNHLYQLESYNEASSKPIMSAIQPTHHIEQAINEDSVSVTNDFIIPVLDTDYQTDSTAFVESGSLPEKPKMQANDVTRKAISDKQSLVAQTAEKQHDPSTPQGSVGDSALPAPRIHFRSEVKVPTQHTADWTMNVISAFQITTPKTNDSVSLGSAFRIGSRSVSTKAHESVWTTNKSAQSAIEKSSRAEHAERAAQPNSHIEPLSQREPPATPTTDKLPPAVKGKNTTETQSVEQPEHVISGQDIEQSQHAPPGMIAITHPINDPRQGIHTGLLKVVNNAKGAHDTTPTMVVEYSLLKDIKTAVTTKSAFEAKHPLHERTPAEHIMSTADQHEKHALLERTSISQVILGVVTDLFPRTAILPTEIINKSRCGTIGCAKSGKTIETTIGAGEIDHTAREKMYEAQGIMGRVHFDAGHTHDNCSTDCSASGKATTQATNTDYAALSPANNISDHDHATETATKNAKRMTYEISAQTQRVLVDTVHLEGGGKLEQTQFAEKTTQRQSHRESSAAIAAEVTLSEPEETTAQTIVKTTKQTLLAGKKTKTQLNREAAKAEISEAQNATSVTEVSDDLCGSGNYTAEMSLNVGRDVEPGDAVPAMGNLRVIINLKTNNSRLNLQVTSCCLSPTIQPELANSTCCLFSRLAAEPAGITLLPSALSTSASFTISLFQMINYSVVYLHCDLSVCLRNRSDCERQCFQQRSTFSSEGPETVVTNLKNRISFGPMLKEVRNSTFLEEMDPSELDLVLVIVGLVVGSSLVTVTLLLVWLAYRRRAIWLLHAAAPPRACCGCLHPGVATNQYSLYPTAFVRIAVLMDCLDGSPGQFRNFKKDDFEADWIKIAECRFGQVYQVKLKLWRVKCALKSFDTTLCANNFYRWDLDYGNYHTLLTTQLRIIDEAPNIAKVKFKYIVSMYGLCSEATAVAMEYMSNGSLNNLLASHTLMWPKKFQMIHEASMGMNFLHSMKPPLLHLNLKTSNILLDDHLHAKISDFGLIHWEEGMSKKSFMEHLTARGNISYIPPETFTQCPDPPGTSFDVYSFGIVIWEILTQQKPYAGCSVTTVLLQVSHGKRPCVEMIPEQRPHECDQMISIMRQCWDQDHTKRPQFTDTVKKTEALSEVLKIPGPIQCYKNGNEGQKSNYPWLVSPITKIALPEMPDLPLDGKHEEYILSLLSKKDFGSFRQSVKKEHVYTQFSGKKSLLHYTVASRDAESVKHILSLGAEVNCTTARGYTPLIVAVLHSLHDIISLLLEHGAAATQGDEDQWMPLHFAAQNGDDRTVRLLLDKGAVVDAQEKAGWMPLHLACQNGHETVVRLLLSRLSEEAVGGREAQGRTPLHLASAYGHMNIAKLLLSQGADPNATDCSLSTALHLSAEEGHNRVVRQLLKSGVNIDSADSRGYTPLHLAALRGHTGICRQLLSNGASPDPRTLQGWTPMHLAALRGHEATVVQLGSQDGCVNARGENGWTPLHLACHQSEPEVVAKLLAAKADPNVSEDIEGWMPLHIACNSVSFPSVLHLISHHADVNAVNSGKVTPLHLAAQHGCMPIAKALLLNGADKTLLDSSGSTALNVAQRCEKWEIVQLLEKYYNYILARCDKARETSRKKIM</sequence>